<evidence type="ECO:0000256" key="4">
    <source>
        <dbReference type="ARBA" id="ARBA00022692"/>
    </source>
</evidence>
<dbReference type="AlphaFoldDB" id="A0A319ENN3"/>
<feature type="transmembrane region" description="Helical" evidence="9">
    <location>
        <begin position="82"/>
        <end position="104"/>
    </location>
</feature>
<feature type="compositionally biased region" description="Basic and acidic residues" evidence="8">
    <location>
        <begin position="51"/>
        <end position="60"/>
    </location>
</feature>
<dbReference type="EMBL" id="KZ826316">
    <property type="protein sequence ID" value="PYI11947.1"/>
    <property type="molecule type" value="Genomic_DNA"/>
</dbReference>
<feature type="region of interest" description="Disordered" evidence="8">
    <location>
        <begin position="367"/>
        <end position="473"/>
    </location>
</feature>
<evidence type="ECO:0000256" key="5">
    <source>
        <dbReference type="ARBA" id="ARBA00022989"/>
    </source>
</evidence>
<feature type="compositionally biased region" description="Polar residues" evidence="8">
    <location>
        <begin position="13"/>
        <end position="37"/>
    </location>
</feature>
<dbReference type="GO" id="GO:0006874">
    <property type="term" value="P:intracellular calcium ion homeostasis"/>
    <property type="evidence" value="ECO:0007669"/>
    <property type="project" value="TreeGrafter"/>
</dbReference>
<feature type="transmembrane region" description="Helical" evidence="9">
    <location>
        <begin position="562"/>
        <end position="585"/>
    </location>
</feature>
<proteinExistence type="inferred from homology"/>
<feature type="compositionally biased region" description="Basic and acidic residues" evidence="8">
    <location>
        <begin position="419"/>
        <end position="430"/>
    </location>
</feature>
<dbReference type="InterPro" id="IPR004837">
    <property type="entry name" value="NaCa_Exmemb"/>
</dbReference>
<feature type="transmembrane region" description="Helical" evidence="9">
    <location>
        <begin position="244"/>
        <end position="262"/>
    </location>
</feature>
<keyword evidence="3" id="KW-0813">Transport</keyword>
<evidence type="ECO:0000313" key="11">
    <source>
        <dbReference type="EMBL" id="PYI11947.1"/>
    </source>
</evidence>
<keyword evidence="12" id="KW-1185">Reference proteome</keyword>
<dbReference type="OrthoDB" id="1699231at2759"/>
<dbReference type="FunFam" id="1.20.1420.30:FF:000011">
    <property type="entry name" value="Vacuolar calcium ion transporter"/>
    <property type="match status" value="1"/>
</dbReference>
<dbReference type="GO" id="GO:0012505">
    <property type="term" value="C:endomembrane system"/>
    <property type="evidence" value="ECO:0007669"/>
    <property type="project" value="UniProtKB-SubCell"/>
</dbReference>
<evidence type="ECO:0000256" key="3">
    <source>
        <dbReference type="ARBA" id="ARBA00022448"/>
    </source>
</evidence>
<protein>
    <submittedName>
        <fullName evidence="11">Membrane bound cation transporter</fullName>
    </submittedName>
</protein>
<feature type="region of interest" description="Disordered" evidence="8">
    <location>
        <begin position="1"/>
        <end position="60"/>
    </location>
</feature>
<dbReference type="PANTHER" id="PTHR31503:SF18">
    <property type="entry name" value="CA(2+)_H(+) EXCHANGER, PUTATIVE (EUROFUNG)-RELATED"/>
    <property type="match status" value="1"/>
</dbReference>
<sequence length="720" mass="77548">MHRIHSWAKAHASTPNTQPQGPNQANNQSSEDASAQDGQVKEAIRDPASPESEKDVKEIPKPGLVVRMKDGIVRFTGHTKRALCHSWVNVLLVFVPVGIAAEAAGLNPGLVFAMNAIAIIPLAGLLSHATECVASRLGDTVGALINVTFGNAVELIIFIIALVKNEIRIVQASLLGSILANLLLILGMAFLLGGLRFQEQIYNSTVTQMSACLLSLSVMSLLLPTAFHASWSDETDADKYTLKVSRGTSVVLLLVYILYIVFQLKSHSYLYASIPQQIIDEESHPGVLAEFMNSSSDSSSSSDESVDTTTSWSTAKRIKRAMKYRRHRKSSTSSRGTVSPQSFRKKSLADVPPTAVIDENAGSAADLSVTHQDGSGSFVIDFGDDTRYDADHEPQPRDFGQHVGAKASKEERKKRREKRKQEKRAEKEKVVATVTNTPFTGRPSMKSHKSEPTVDRGQPTLPDEEAMEPAKRRSAFRPTMPSLLTNTVFSSSPAPNSAVPASPSNPYGLRRTHSLPSFTNRPPPPGSAVQFARGASRLPTTVTNTTAEVAPEQPEPEMSRTAAVVMLLVSTGLVAVCAEFLVDAIPTMVESSSVSEAFIGLIILPIVGNAAEHVTAVSVATKNKMDLAIGVSVGSSIQIAIFVTPLVVILGWCMDKDMSLYFTLFETICLFVTAFVVNFLVLDGRSNYLEGSLLIAAYVIISVAAFYYPDSGQSSTTAGA</sequence>
<dbReference type="FunFam" id="1.20.1420.30:FF:000016">
    <property type="entry name" value="Membrane bound cation transporter"/>
    <property type="match status" value="1"/>
</dbReference>
<feature type="transmembrane region" description="Helical" evidence="9">
    <location>
        <begin position="597"/>
        <end position="620"/>
    </location>
</feature>
<evidence type="ECO:0000259" key="10">
    <source>
        <dbReference type="Pfam" id="PF01699"/>
    </source>
</evidence>
<keyword evidence="4 9" id="KW-0812">Transmembrane</keyword>
<feature type="transmembrane region" description="Helical" evidence="9">
    <location>
        <begin position="658"/>
        <end position="681"/>
    </location>
</feature>
<feature type="transmembrane region" description="Helical" evidence="9">
    <location>
        <begin position="110"/>
        <end position="129"/>
    </location>
</feature>
<dbReference type="InterPro" id="IPR044880">
    <property type="entry name" value="NCX_ion-bd_dom_sf"/>
</dbReference>
<evidence type="ECO:0000256" key="6">
    <source>
        <dbReference type="ARBA" id="ARBA00023065"/>
    </source>
</evidence>
<feature type="compositionally biased region" description="Basic and acidic residues" evidence="8">
    <location>
        <begin position="384"/>
        <end position="400"/>
    </location>
</feature>
<evidence type="ECO:0000256" key="7">
    <source>
        <dbReference type="ARBA" id="ARBA00023136"/>
    </source>
</evidence>
<dbReference type="Pfam" id="PF01699">
    <property type="entry name" value="Na_Ca_ex"/>
    <property type="match status" value="2"/>
</dbReference>
<evidence type="ECO:0000256" key="1">
    <source>
        <dbReference type="ARBA" id="ARBA00004127"/>
    </source>
</evidence>
<comment type="subcellular location">
    <subcellularLocation>
        <location evidence="1">Endomembrane system</location>
        <topology evidence="1">Multi-pass membrane protein</topology>
    </subcellularLocation>
</comment>
<dbReference type="STRING" id="1448318.A0A319ENN3"/>
<feature type="transmembrane region" description="Helical" evidence="9">
    <location>
        <begin position="169"/>
        <end position="192"/>
    </location>
</feature>
<keyword evidence="7 9" id="KW-0472">Membrane</keyword>
<feature type="transmembrane region" description="Helical" evidence="9">
    <location>
        <begin position="213"/>
        <end position="232"/>
    </location>
</feature>
<accession>A0A319ENN3</accession>
<feature type="compositionally biased region" description="Basic residues" evidence="8">
    <location>
        <begin position="316"/>
        <end position="330"/>
    </location>
</feature>
<feature type="region of interest" description="Disordered" evidence="8">
    <location>
        <begin position="291"/>
        <end position="351"/>
    </location>
</feature>
<keyword evidence="6" id="KW-0406">Ion transport</keyword>
<dbReference type="GO" id="GO:0015369">
    <property type="term" value="F:calcium:proton antiporter activity"/>
    <property type="evidence" value="ECO:0007669"/>
    <property type="project" value="TreeGrafter"/>
</dbReference>
<feature type="domain" description="Sodium/calcium exchanger membrane region" evidence="10">
    <location>
        <begin position="110"/>
        <end position="264"/>
    </location>
</feature>
<reference evidence="11 12" key="1">
    <citation type="submission" date="2018-02" db="EMBL/GenBank/DDBJ databases">
        <title>The genomes of Aspergillus section Nigri reveals drivers in fungal speciation.</title>
        <authorList>
            <consortium name="DOE Joint Genome Institute"/>
            <person name="Vesth T.C."/>
            <person name="Nybo J."/>
            <person name="Theobald S."/>
            <person name="Brandl J."/>
            <person name="Frisvad J.C."/>
            <person name="Nielsen K.F."/>
            <person name="Lyhne E.K."/>
            <person name="Kogle M.E."/>
            <person name="Kuo A."/>
            <person name="Riley R."/>
            <person name="Clum A."/>
            <person name="Nolan M."/>
            <person name="Lipzen A."/>
            <person name="Salamov A."/>
            <person name="Henrissat B."/>
            <person name="Wiebenga A."/>
            <person name="De vries R.P."/>
            <person name="Grigoriev I.V."/>
            <person name="Mortensen U.H."/>
            <person name="Andersen M.R."/>
            <person name="Baker S.E."/>
        </authorList>
    </citation>
    <scope>NUCLEOTIDE SEQUENCE [LARGE SCALE GENOMIC DNA]</scope>
    <source>
        <strain evidence="11 12">CBS 121057</strain>
    </source>
</reference>
<keyword evidence="5 9" id="KW-1133">Transmembrane helix</keyword>
<evidence type="ECO:0000256" key="8">
    <source>
        <dbReference type="SAM" id="MobiDB-lite"/>
    </source>
</evidence>
<feature type="transmembrane region" description="Helical" evidence="9">
    <location>
        <begin position="141"/>
        <end position="163"/>
    </location>
</feature>
<gene>
    <name evidence="11" type="ORF">BO78DRAFT_392633</name>
</gene>
<dbReference type="InterPro" id="IPR004713">
    <property type="entry name" value="CaH_exchang"/>
</dbReference>
<dbReference type="GO" id="GO:0000329">
    <property type="term" value="C:fungal-type vacuole membrane"/>
    <property type="evidence" value="ECO:0007669"/>
    <property type="project" value="TreeGrafter"/>
</dbReference>
<feature type="compositionally biased region" description="Polar residues" evidence="8">
    <location>
        <begin position="331"/>
        <end position="342"/>
    </location>
</feature>
<feature type="compositionally biased region" description="Low complexity" evidence="8">
    <location>
        <begin position="294"/>
        <end position="314"/>
    </location>
</feature>
<dbReference type="PANTHER" id="PTHR31503">
    <property type="entry name" value="VACUOLAR CALCIUM ION TRANSPORTER"/>
    <property type="match status" value="1"/>
</dbReference>
<evidence type="ECO:0000256" key="9">
    <source>
        <dbReference type="SAM" id="Phobius"/>
    </source>
</evidence>
<feature type="transmembrane region" description="Helical" evidence="9">
    <location>
        <begin position="688"/>
        <end position="708"/>
    </location>
</feature>
<feature type="domain" description="Sodium/calcium exchanger membrane region" evidence="10">
    <location>
        <begin position="563"/>
        <end position="706"/>
    </location>
</feature>
<organism evidence="11 12">
    <name type="scientific">Aspergillus sclerotiicarbonarius (strain CBS 121057 / IBT 28362)</name>
    <dbReference type="NCBI Taxonomy" id="1448318"/>
    <lineage>
        <taxon>Eukaryota</taxon>
        <taxon>Fungi</taxon>
        <taxon>Dikarya</taxon>
        <taxon>Ascomycota</taxon>
        <taxon>Pezizomycotina</taxon>
        <taxon>Eurotiomycetes</taxon>
        <taxon>Eurotiomycetidae</taxon>
        <taxon>Eurotiales</taxon>
        <taxon>Aspergillaceae</taxon>
        <taxon>Aspergillus</taxon>
        <taxon>Aspergillus subgen. Circumdati</taxon>
    </lineage>
</organism>
<feature type="transmembrane region" description="Helical" evidence="9">
    <location>
        <begin position="627"/>
        <end position="652"/>
    </location>
</feature>
<evidence type="ECO:0000313" key="12">
    <source>
        <dbReference type="Proteomes" id="UP000248423"/>
    </source>
</evidence>
<comment type="similarity">
    <text evidence="2">Belongs to the Ca(2+):cation antiporter (CaCA) (TC 2.A.19) family.</text>
</comment>
<dbReference type="Proteomes" id="UP000248423">
    <property type="component" value="Unassembled WGS sequence"/>
</dbReference>
<evidence type="ECO:0000256" key="2">
    <source>
        <dbReference type="ARBA" id="ARBA00008170"/>
    </source>
</evidence>
<dbReference type="VEuPathDB" id="FungiDB:BO78DRAFT_392633"/>
<name>A0A319ENN3_ASPSB</name>
<dbReference type="Gene3D" id="1.20.1420.30">
    <property type="entry name" value="NCX, central ion-binding region"/>
    <property type="match status" value="2"/>
</dbReference>